<comment type="caution">
    <text evidence="2">The sequence shown here is derived from an EMBL/GenBank/DDBJ whole genome shotgun (WGS) entry which is preliminary data.</text>
</comment>
<dbReference type="OrthoDB" id="1365973at2"/>
<sequence>MANNYNTAEIFALAFGIKNFAIYQANRELVTFDTQGNAAPTNKASYKGVNIIEDVQEASRLSYMGTPIMFPIKFRGDNYRFYDSSGDVIEFPVKDFELPAATLVNFRRAKIMATTNALANNGTVKEMYGFDDWTIDIRGLCLRDPSHPTAKTAIEQHRRLVEFENIIESIAVTGDLFLDKDIHHLVIKEVDFKQVQGKPGVIPFYLRCVSDQSIELNLGLL</sequence>
<proteinExistence type="predicted"/>
<reference evidence="2 3" key="1">
    <citation type="submission" date="2015-04" db="EMBL/GenBank/DDBJ databases">
        <title>Complete genome of flavobacterium.</title>
        <authorList>
            <person name="Kwon Y.M."/>
            <person name="Kim S.-J."/>
        </authorList>
    </citation>
    <scope>NUCLEOTIDE SEQUENCE [LARGE SCALE GENOMIC DNA]</scope>
    <source>
        <strain evidence="2 3">DK169</strain>
    </source>
</reference>
<name>A0A0Q1BZE2_9FLAO</name>
<organism evidence="2 3">
    <name type="scientific">Flagellimonas eckloniae</name>
    <dbReference type="NCBI Taxonomy" id="346185"/>
    <lineage>
        <taxon>Bacteria</taxon>
        <taxon>Pseudomonadati</taxon>
        <taxon>Bacteroidota</taxon>
        <taxon>Flavobacteriia</taxon>
        <taxon>Flavobacteriales</taxon>
        <taxon>Flavobacteriaceae</taxon>
        <taxon>Flagellimonas</taxon>
    </lineage>
</organism>
<evidence type="ECO:0000313" key="3">
    <source>
        <dbReference type="Proteomes" id="UP000050827"/>
    </source>
</evidence>
<feature type="domain" description="DUF6046" evidence="1">
    <location>
        <begin position="97"/>
        <end position="218"/>
    </location>
</feature>
<dbReference type="EMBL" id="LCTZ01000002">
    <property type="protein sequence ID" value="KQC30176.1"/>
    <property type="molecule type" value="Genomic_DNA"/>
</dbReference>
<evidence type="ECO:0000313" key="2">
    <source>
        <dbReference type="EMBL" id="KQC30176.1"/>
    </source>
</evidence>
<dbReference type="RefSeq" id="WP_055394758.1">
    <property type="nucleotide sequence ID" value="NZ_LCTZ01000002.1"/>
</dbReference>
<dbReference type="Proteomes" id="UP000050827">
    <property type="component" value="Unassembled WGS sequence"/>
</dbReference>
<gene>
    <name evidence="2" type="ORF">AAY42_10025</name>
</gene>
<protein>
    <recommendedName>
        <fullName evidence="1">DUF6046 domain-containing protein</fullName>
    </recommendedName>
</protein>
<dbReference type="Pfam" id="PF19512">
    <property type="entry name" value="DUF6046"/>
    <property type="match status" value="1"/>
</dbReference>
<dbReference type="InterPro" id="IPR046109">
    <property type="entry name" value="DUF6046"/>
</dbReference>
<keyword evidence="3" id="KW-1185">Reference proteome</keyword>
<evidence type="ECO:0000259" key="1">
    <source>
        <dbReference type="Pfam" id="PF19512"/>
    </source>
</evidence>
<dbReference type="AlphaFoldDB" id="A0A0Q1BZE2"/>
<accession>A0A0Q1BZE2</accession>
<dbReference type="STRING" id="346185.AAY42_10025"/>